<comment type="caution">
    <text evidence="2">The sequence shown here is derived from an EMBL/GenBank/DDBJ whole genome shotgun (WGS) entry which is preliminary data.</text>
</comment>
<keyword evidence="3" id="KW-1185">Reference proteome</keyword>
<organism evidence="2 3">
    <name type="scientific">Epilithonimonas xixisoli</name>
    <dbReference type="NCBI Taxonomy" id="1476462"/>
    <lineage>
        <taxon>Bacteria</taxon>
        <taxon>Pseudomonadati</taxon>
        <taxon>Bacteroidota</taxon>
        <taxon>Flavobacteriia</taxon>
        <taxon>Flavobacteriales</taxon>
        <taxon>Weeksellaceae</taxon>
        <taxon>Chryseobacterium group</taxon>
        <taxon>Epilithonimonas</taxon>
    </lineage>
</organism>
<reference evidence="2 3" key="1">
    <citation type="submission" date="2019-03" db="EMBL/GenBank/DDBJ databases">
        <title>Genomic Encyclopedia of Type Strains, Phase III (KMG-III): the genomes of soil and plant-associated and newly described type strains.</title>
        <authorList>
            <person name="Whitman W."/>
        </authorList>
    </citation>
    <scope>NUCLEOTIDE SEQUENCE [LARGE SCALE GENOMIC DNA]</scope>
    <source>
        <strain evidence="2 3">CGMCC 1.12802</strain>
    </source>
</reference>
<dbReference type="Proteomes" id="UP000295313">
    <property type="component" value="Unassembled WGS sequence"/>
</dbReference>
<gene>
    <name evidence="2" type="ORF">B0I22_2587</name>
</gene>
<proteinExistence type="predicted"/>
<keyword evidence="1" id="KW-0472">Membrane</keyword>
<evidence type="ECO:0000313" key="3">
    <source>
        <dbReference type="Proteomes" id="UP000295313"/>
    </source>
</evidence>
<dbReference type="RefSeq" id="WP_246022228.1">
    <property type="nucleotide sequence ID" value="NZ_SOEO01000003.1"/>
</dbReference>
<accession>A0A4R8I2W5</accession>
<feature type="transmembrane region" description="Helical" evidence="1">
    <location>
        <begin position="6"/>
        <end position="22"/>
    </location>
</feature>
<sequence length="64" mass="7783">MSLFTPLIWILIVVPFIVLAVFRSEKVNLKYLGLFVLYFLTDSYIQHLSKLYFDLEWIEIRLDW</sequence>
<evidence type="ECO:0000313" key="2">
    <source>
        <dbReference type="EMBL" id="TDX82578.1"/>
    </source>
</evidence>
<protein>
    <submittedName>
        <fullName evidence="2">Uncharacterized protein</fullName>
    </submittedName>
</protein>
<name>A0A4R8I2W5_9FLAO</name>
<keyword evidence="1" id="KW-1133">Transmembrane helix</keyword>
<dbReference type="EMBL" id="SOEO01000003">
    <property type="protein sequence ID" value="TDX82578.1"/>
    <property type="molecule type" value="Genomic_DNA"/>
</dbReference>
<dbReference type="AlphaFoldDB" id="A0A4R8I2W5"/>
<evidence type="ECO:0000256" key="1">
    <source>
        <dbReference type="SAM" id="Phobius"/>
    </source>
</evidence>
<keyword evidence="1" id="KW-0812">Transmembrane</keyword>